<sequence length="191" mass="21897">MKFFKLFSLLSVLLLLSSCIGNMNPTGGNSAPDYPYYITTKPLVIKKIAVPTGTKLTYEEHFFKEGQQDKMLNENKLIYIDLPVGETINWGGVPVTGISKFFNPKMRGFTVSADFSQLSEDKKTKFSKLWESCSYDLDITVKNIDDWSFNTKNIADVQSCSVLYQRYFKDDVEQQNFLNNIYVELMKVDSK</sequence>
<dbReference type="RefSeq" id="WP_310028697.1">
    <property type="nucleotide sequence ID" value="NZ_JAVDVI010000023.1"/>
</dbReference>
<keyword evidence="1" id="KW-0732">Signal</keyword>
<accession>A0ABU1TUH7</accession>
<feature type="signal peptide" evidence="1">
    <location>
        <begin position="1"/>
        <end position="23"/>
    </location>
</feature>
<evidence type="ECO:0000313" key="2">
    <source>
        <dbReference type="EMBL" id="MDR6969533.1"/>
    </source>
</evidence>
<dbReference type="Proteomes" id="UP001255185">
    <property type="component" value="Unassembled WGS sequence"/>
</dbReference>
<evidence type="ECO:0000313" key="3">
    <source>
        <dbReference type="Proteomes" id="UP001255185"/>
    </source>
</evidence>
<keyword evidence="3" id="KW-1185">Reference proteome</keyword>
<gene>
    <name evidence="2" type="ORF">J2X31_003566</name>
</gene>
<name>A0ABU1TUH7_9FLAO</name>
<dbReference type="PROSITE" id="PS51257">
    <property type="entry name" value="PROKAR_LIPOPROTEIN"/>
    <property type="match status" value="1"/>
</dbReference>
<evidence type="ECO:0000256" key="1">
    <source>
        <dbReference type="SAM" id="SignalP"/>
    </source>
</evidence>
<organism evidence="2 3">
    <name type="scientific">Flavobacterium arsenatis</name>
    <dbReference type="NCBI Taxonomy" id="1484332"/>
    <lineage>
        <taxon>Bacteria</taxon>
        <taxon>Pseudomonadati</taxon>
        <taxon>Bacteroidota</taxon>
        <taxon>Flavobacteriia</taxon>
        <taxon>Flavobacteriales</taxon>
        <taxon>Flavobacteriaceae</taxon>
        <taxon>Flavobacterium</taxon>
    </lineage>
</organism>
<protein>
    <recommendedName>
        <fullName evidence="4">Lipoprotein</fullName>
    </recommendedName>
</protein>
<feature type="chain" id="PRO_5045212821" description="Lipoprotein" evidence="1">
    <location>
        <begin position="24"/>
        <end position="191"/>
    </location>
</feature>
<comment type="caution">
    <text evidence="2">The sequence shown here is derived from an EMBL/GenBank/DDBJ whole genome shotgun (WGS) entry which is preliminary data.</text>
</comment>
<proteinExistence type="predicted"/>
<reference evidence="2 3" key="1">
    <citation type="submission" date="2023-07" db="EMBL/GenBank/DDBJ databases">
        <title>Sorghum-associated microbial communities from plants grown in Nebraska, USA.</title>
        <authorList>
            <person name="Schachtman D."/>
        </authorList>
    </citation>
    <scope>NUCLEOTIDE SEQUENCE [LARGE SCALE GENOMIC DNA]</scope>
    <source>
        <strain evidence="2 3">3773</strain>
    </source>
</reference>
<evidence type="ECO:0008006" key="4">
    <source>
        <dbReference type="Google" id="ProtNLM"/>
    </source>
</evidence>
<dbReference type="EMBL" id="JAVDVI010000023">
    <property type="protein sequence ID" value="MDR6969533.1"/>
    <property type="molecule type" value="Genomic_DNA"/>
</dbReference>